<dbReference type="InParanoid" id="E9GXN8"/>
<protein>
    <submittedName>
        <fullName evidence="1">Uncharacterized protein</fullName>
    </submittedName>
</protein>
<evidence type="ECO:0000313" key="1">
    <source>
        <dbReference type="EMBL" id="EFX75783.1"/>
    </source>
</evidence>
<dbReference type="Proteomes" id="UP000000305">
    <property type="component" value="Unassembled WGS sequence"/>
</dbReference>
<dbReference type="EMBL" id="GL732573">
    <property type="protein sequence ID" value="EFX75783.1"/>
    <property type="molecule type" value="Genomic_DNA"/>
</dbReference>
<name>E9GXN8_DAPPU</name>
<sequence>MLDFLHDRRRTSTNVLLYPHFQDVRSSSFTASVLLCCFTGELVHFSCCDTPAVTHNGIMAR</sequence>
<dbReference type="OrthoDB" id="10382619at2759"/>
<keyword evidence="2" id="KW-1185">Reference proteome</keyword>
<dbReference type="AlphaFoldDB" id="E9GXN8"/>
<dbReference type="KEGG" id="dpx:DAPPUDRAFT_306661"/>
<organism evidence="1 2">
    <name type="scientific">Daphnia pulex</name>
    <name type="common">Water flea</name>
    <dbReference type="NCBI Taxonomy" id="6669"/>
    <lineage>
        <taxon>Eukaryota</taxon>
        <taxon>Metazoa</taxon>
        <taxon>Ecdysozoa</taxon>
        <taxon>Arthropoda</taxon>
        <taxon>Crustacea</taxon>
        <taxon>Branchiopoda</taxon>
        <taxon>Diplostraca</taxon>
        <taxon>Cladocera</taxon>
        <taxon>Anomopoda</taxon>
        <taxon>Daphniidae</taxon>
        <taxon>Daphnia</taxon>
    </lineage>
</organism>
<dbReference type="PhylomeDB" id="E9GXN8"/>
<evidence type="ECO:0000313" key="2">
    <source>
        <dbReference type="Proteomes" id="UP000000305"/>
    </source>
</evidence>
<proteinExistence type="predicted"/>
<accession>E9GXN8</accession>
<dbReference type="HOGENOM" id="CLU_2924943_0_0_1"/>
<reference evidence="1 2" key="1">
    <citation type="journal article" date="2011" name="Science">
        <title>The ecoresponsive genome of Daphnia pulex.</title>
        <authorList>
            <person name="Colbourne J.K."/>
            <person name="Pfrender M.E."/>
            <person name="Gilbert D."/>
            <person name="Thomas W.K."/>
            <person name="Tucker A."/>
            <person name="Oakley T.H."/>
            <person name="Tokishita S."/>
            <person name="Aerts A."/>
            <person name="Arnold G.J."/>
            <person name="Basu M.K."/>
            <person name="Bauer D.J."/>
            <person name="Caceres C.E."/>
            <person name="Carmel L."/>
            <person name="Casola C."/>
            <person name="Choi J.H."/>
            <person name="Detter J.C."/>
            <person name="Dong Q."/>
            <person name="Dusheyko S."/>
            <person name="Eads B.D."/>
            <person name="Frohlich T."/>
            <person name="Geiler-Samerotte K.A."/>
            <person name="Gerlach D."/>
            <person name="Hatcher P."/>
            <person name="Jogdeo S."/>
            <person name="Krijgsveld J."/>
            <person name="Kriventseva E.V."/>
            <person name="Kultz D."/>
            <person name="Laforsch C."/>
            <person name="Lindquist E."/>
            <person name="Lopez J."/>
            <person name="Manak J.R."/>
            <person name="Muller J."/>
            <person name="Pangilinan J."/>
            <person name="Patwardhan R.P."/>
            <person name="Pitluck S."/>
            <person name="Pritham E.J."/>
            <person name="Rechtsteiner A."/>
            <person name="Rho M."/>
            <person name="Rogozin I.B."/>
            <person name="Sakarya O."/>
            <person name="Salamov A."/>
            <person name="Schaack S."/>
            <person name="Shapiro H."/>
            <person name="Shiga Y."/>
            <person name="Skalitzky C."/>
            <person name="Smith Z."/>
            <person name="Souvorov A."/>
            <person name="Sung W."/>
            <person name="Tang Z."/>
            <person name="Tsuchiya D."/>
            <person name="Tu H."/>
            <person name="Vos H."/>
            <person name="Wang M."/>
            <person name="Wolf Y.I."/>
            <person name="Yamagata H."/>
            <person name="Yamada T."/>
            <person name="Ye Y."/>
            <person name="Shaw J.R."/>
            <person name="Andrews J."/>
            <person name="Crease T.J."/>
            <person name="Tang H."/>
            <person name="Lucas S.M."/>
            <person name="Robertson H.M."/>
            <person name="Bork P."/>
            <person name="Koonin E.V."/>
            <person name="Zdobnov E.M."/>
            <person name="Grigoriev I.V."/>
            <person name="Lynch M."/>
            <person name="Boore J.L."/>
        </authorList>
    </citation>
    <scope>NUCLEOTIDE SEQUENCE [LARGE SCALE GENOMIC DNA]</scope>
</reference>
<gene>
    <name evidence="1" type="ORF">DAPPUDRAFT_306661</name>
</gene>